<proteinExistence type="predicted"/>
<organism evidence="1 2">
    <name type="scientific">Methylocella tundrae</name>
    <dbReference type="NCBI Taxonomy" id="227605"/>
    <lineage>
        <taxon>Bacteria</taxon>
        <taxon>Pseudomonadati</taxon>
        <taxon>Pseudomonadota</taxon>
        <taxon>Alphaproteobacteria</taxon>
        <taxon>Hyphomicrobiales</taxon>
        <taxon>Beijerinckiaceae</taxon>
        <taxon>Methylocella</taxon>
    </lineage>
</organism>
<sequence>MISVRSEVQVFPGPPFLCARLRREFLASARRRGRSLAQTLRFALAGGTGVDPAKTIVASLKQTAGFARPEWAAGLMRGSLLRRMGP</sequence>
<protein>
    <submittedName>
        <fullName evidence="1">Uncharacterized protein</fullName>
    </submittedName>
</protein>
<reference evidence="1 2" key="1">
    <citation type="submission" date="2019-03" db="EMBL/GenBank/DDBJ databases">
        <authorList>
            <person name="Kox A.R. M."/>
        </authorList>
    </citation>
    <scope>NUCLEOTIDE SEQUENCE [LARGE SCALE GENOMIC DNA]</scope>
    <source>
        <strain evidence="1">MTUNDRAET4 annotated genome</strain>
    </source>
</reference>
<name>A0A4U8Z561_METTU</name>
<dbReference type="AlphaFoldDB" id="A0A4U8Z561"/>
<dbReference type="KEGG" id="mtun:MTUNDRAET4_3776"/>
<dbReference type="Proteomes" id="UP000294360">
    <property type="component" value="Chromosome"/>
</dbReference>
<evidence type="ECO:0000313" key="2">
    <source>
        <dbReference type="Proteomes" id="UP000294360"/>
    </source>
</evidence>
<gene>
    <name evidence="1" type="ORF">MTUNDRAET4_3776</name>
</gene>
<dbReference type="EMBL" id="LR536450">
    <property type="protein sequence ID" value="VFU10662.1"/>
    <property type="molecule type" value="Genomic_DNA"/>
</dbReference>
<accession>A0A4U8Z561</accession>
<evidence type="ECO:0000313" key="1">
    <source>
        <dbReference type="EMBL" id="VFU10662.1"/>
    </source>
</evidence>